<dbReference type="Pfam" id="PF12843">
    <property type="entry name" value="QSregVF_b"/>
    <property type="match status" value="1"/>
</dbReference>
<protein>
    <recommendedName>
        <fullName evidence="3">Cytoplasmic protein</fullName>
    </recommendedName>
</protein>
<accession>A0A8D5FHU6</accession>
<dbReference type="Proteomes" id="UP000826725">
    <property type="component" value="Chromosome"/>
</dbReference>
<name>A0A8D5FHU6_9BACT</name>
<keyword evidence="2" id="KW-1185">Reference proteome</keyword>
<proteinExistence type="predicted"/>
<dbReference type="RefSeq" id="WP_228854048.1">
    <property type="nucleotide sequence ID" value="NZ_AP024086.1"/>
</dbReference>
<dbReference type="KEGG" id="dbk:DGMP_23110"/>
<dbReference type="InterPro" id="IPR024530">
    <property type="entry name" value="QSregVF_b"/>
</dbReference>
<gene>
    <name evidence="1" type="ORF">DGMP_23110</name>
</gene>
<organism evidence="1 2">
    <name type="scientific">Desulfomarina profundi</name>
    <dbReference type="NCBI Taxonomy" id="2772557"/>
    <lineage>
        <taxon>Bacteria</taxon>
        <taxon>Pseudomonadati</taxon>
        <taxon>Thermodesulfobacteriota</taxon>
        <taxon>Desulfobulbia</taxon>
        <taxon>Desulfobulbales</taxon>
        <taxon>Desulfobulbaceae</taxon>
        <taxon>Desulfomarina</taxon>
    </lineage>
</organism>
<dbReference type="AlphaFoldDB" id="A0A8D5FHU6"/>
<sequence length="78" mass="9177">MDKNRKVNHDFLLELASARMPFGRYRGRLLIDLPEPYVVWFARQGFPQGRLGDMMKTIYEIKANGLEYLFEPLRKNSG</sequence>
<evidence type="ECO:0000313" key="1">
    <source>
        <dbReference type="EMBL" id="BCL61618.1"/>
    </source>
</evidence>
<evidence type="ECO:0000313" key="2">
    <source>
        <dbReference type="Proteomes" id="UP000826725"/>
    </source>
</evidence>
<evidence type="ECO:0008006" key="3">
    <source>
        <dbReference type="Google" id="ProtNLM"/>
    </source>
</evidence>
<reference evidence="1" key="1">
    <citation type="submission" date="2020-09" db="EMBL/GenBank/DDBJ databases">
        <title>Desulfogranum mesoprofundum gen. nov., sp. nov., a novel mesophilic, sulfate-reducing chemolithoautotroph isolated from a deep-sea hydrothermal vent chimney in the Suiyo Seamount.</title>
        <authorList>
            <person name="Hashimoto Y."/>
            <person name="Nakagawa S."/>
        </authorList>
    </citation>
    <scope>NUCLEOTIDE SEQUENCE</scope>
    <source>
        <strain evidence="1">KT2</strain>
    </source>
</reference>
<dbReference type="EMBL" id="AP024086">
    <property type="protein sequence ID" value="BCL61618.1"/>
    <property type="molecule type" value="Genomic_DNA"/>
</dbReference>